<dbReference type="HAMAP" id="MF_00265">
    <property type="entry name" value="VapC_Nob1"/>
    <property type="match status" value="1"/>
</dbReference>
<feature type="binding site" evidence="6">
    <location>
        <position position="93"/>
    </location>
    <ligand>
        <name>Mg(2+)</name>
        <dbReference type="ChEBI" id="CHEBI:18420"/>
    </ligand>
</feature>
<sequence>MLVVDASVVVDFLLDPDGLRERFRAGGDDLHAPAHLDVEVLSALRRLAQRGFLTQGRARGAVDDLADLPLSRYEVTPLLRRSWELQEQVSAYDAPYVALAEALDATLLTRDHRLARTSGHSARVEAV</sequence>
<name>A0A510V0S1_9CELL</name>
<proteinExistence type="inferred from homology"/>
<dbReference type="AlphaFoldDB" id="A0A510V0S1"/>
<feature type="domain" description="PIN" evidence="7">
    <location>
        <begin position="3"/>
        <end position="118"/>
    </location>
</feature>
<evidence type="ECO:0000259" key="7">
    <source>
        <dbReference type="Pfam" id="PF01850"/>
    </source>
</evidence>
<keyword evidence="1 6" id="KW-1277">Toxin-antitoxin system</keyword>
<organism evidence="8 9">
    <name type="scientific">Cellulomonas xylanilytica</name>
    <dbReference type="NCBI Taxonomy" id="233583"/>
    <lineage>
        <taxon>Bacteria</taxon>
        <taxon>Bacillati</taxon>
        <taxon>Actinomycetota</taxon>
        <taxon>Actinomycetes</taxon>
        <taxon>Micrococcales</taxon>
        <taxon>Cellulomonadaceae</taxon>
        <taxon>Cellulomonas</taxon>
    </lineage>
</organism>
<keyword evidence="4 6" id="KW-0378">Hydrolase</keyword>
<dbReference type="GO" id="GO:0004540">
    <property type="term" value="F:RNA nuclease activity"/>
    <property type="evidence" value="ECO:0007669"/>
    <property type="project" value="InterPro"/>
</dbReference>
<comment type="caution">
    <text evidence="8">The sequence shown here is derived from an EMBL/GenBank/DDBJ whole genome shotgun (WGS) entry which is preliminary data.</text>
</comment>
<dbReference type="Proteomes" id="UP000321118">
    <property type="component" value="Unassembled WGS sequence"/>
</dbReference>
<dbReference type="PANTHER" id="PTHR35901">
    <property type="entry name" value="RIBONUCLEASE VAPC3"/>
    <property type="match status" value="1"/>
</dbReference>
<gene>
    <name evidence="8" type="primary">vapC12</name>
    <name evidence="6" type="synonym">vapC</name>
    <name evidence="8" type="ORF">CXY01_10120</name>
</gene>
<dbReference type="GO" id="GO:0090729">
    <property type="term" value="F:toxin activity"/>
    <property type="evidence" value="ECO:0007669"/>
    <property type="project" value="UniProtKB-KW"/>
</dbReference>
<comment type="similarity">
    <text evidence="6">Belongs to the PINc/VapC protein family.</text>
</comment>
<reference evidence="8 9" key="1">
    <citation type="submission" date="2019-07" db="EMBL/GenBank/DDBJ databases">
        <title>Whole genome shotgun sequence of Cellulomonas xylanilytica NBRC 101102.</title>
        <authorList>
            <person name="Hosoyama A."/>
            <person name="Uohara A."/>
            <person name="Ohji S."/>
            <person name="Ichikawa N."/>
        </authorList>
    </citation>
    <scope>NUCLEOTIDE SEQUENCE [LARGE SCALE GENOMIC DNA]</scope>
    <source>
        <strain evidence="8 9">NBRC 101102</strain>
    </source>
</reference>
<dbReference type="InterPro" id="IPR029060">
    <property type="entry name" value="PIN-like_dom_sf"/>
</dbReference>
<evidence type="ECO:0000313" key="9">
    <source>
        <dbReference type="Proteomes" id="UP000321118"/>
    </source>
</evidence>
<comment type="cofactor">
    <cofactor evidence="6">
        <name>Mg(2+)</name>
        <dbReference type="ChEBI" id="CHEBI:18420"/>
    </cofactor>
</comment>
<keyword evidence="3 6" id="KW-0479">Metal-binding</keyword>
<evidence type="ECO:0000313" key="8">
    <source>
        <dbReference type="EMBL" id="GEK20492.1"/>
    </source>
</evidence>
<dbReference type="InterPro" id="IPR002716">
    <property type="entry name" value="PIN_dom"/>
</dbReference>
<dbReference type="OrthoDB" id="4377304at2"/>
<dbReference type="EMBL" id="BJUB01000002">
    <property type="protein sequence ID" value="GEK20492.1"/>
    <property type="molecule type" value="Genomic_DNA"/>
</dbReference>
<evidence type="ECO:0000256" key="6">
    <source>
        <dbReference type="HAMAP-Rule" id="MF_00265"/>
    </source>
</evidence>
<dbReference type="SUPFAM" id="SSF88723">
    <property type="entry name" value="PIN domain-like"/>
    <property type="match status" value="1"/>
</dbReference>
<dbReference type="InterPro" id="IPR051619">
    <property type="entry name" value="TypeII_TA_RNase_PINc/VapC"/>
</dbReference>
<keyword evidence="5 6" id="KW-0460">Magnesium</keyword>
<dbReference type="GO" id="GO:0016787">
    <property type="term" value="F:hydrolase activity"/>
    <property type="evidence" value="ECO:0007669"/>
    <property type="project" value="UniProtKB-KW"/>
</dbReference>
<dbReference type="GO" id="GO:0000287">
    <property type="term" value="F:magnesium ion binding"/>
    <property type="evidence" value="ECO:0007669"/>
    <property type="project" value="UniProtKB-UniRule"/>
</dbReference>
<keyword evidence="9" id="KW-1185">Reference proteome</keyword>
<protein>
    <recommendedName>
        <fullName evidence="6">Ribonuclease VapC</fullName>
        <shortName evidence="6">RNase VapC</shortName>
        <ecNumber evidence="6">3.1.-.-</ecNumber>
    </recommendedName>
    <alternativeName>
        <fullName evidence="6">Toxin VapC</fullName>
    </alternativeName>
</protein>
<evidence type="ECO:0000256" key="3">
    <source>
        <dbReference type="ARBA" id="ARBA00022723"/>
    </source>
</evidence>
<evidence type="ECO:0000256" key="5">
    <source>
        <dbReference type="ARBA" id="ARBA00022842"/>
    </source>
</evidence>
<dbReference type="InterPro" id="IPR022907">
    <property type="entry name" value="VapC_family"/>
</dbReference>
<dbReference type="EC" id="3.1.-.-" evidence="6"/>
<keyword evidence="6" id="KW-0800">Toxin</keyword>
<comment type="function">
    <text evidence="6">Toxic component of a toxin-antitoxin (TA) system. An RNase.</text>
</comment>
<dbReference type="CDD" id="cd09873">
    <property type="entry name" value="PIN_Pae0151-like"/>
    <property type="match status" value="1"/>
</dbReference>
<feature type="binding site" evidence="6">
    <location>
        <position position="5"/>
    </location>
    <ligand>
        <name>Mg(2+)</name>
        <dbReference type="ChEBI" id="CHEBI:18420"/>
    </ligand>
</feature>
<accession>A0A510V0S1</accession>
<evidence type="ECO:0000256" key="4">
    <source>
        <dbReference type="ARBA" id="ARBA00022801"/>
    </source>
</evidence>
<evidence type="ECO:0000256" key="1">
    <source>
        <dbReference type="ARBA" id="ARBA00022649"/>
    </source>
</evidence>
<dbReference type="Gene3D" id="3.40.50.1010">
    <property type="entry name" value="5'-nuclease"/>
    <property type="match status" value="1"/>
</dbReference>
<dbReference type="PANTHER" id="PTHR35901:SF1">
    <property type="entry name" value="EXONUCLEASE VAPC9"/>
    <property type="match status" value="1"/>
</dbReference>
<dbReference type="Pfam" id="PF01850">
    <property type="entry name" value="PIN"/>
    <property type="match status" value="1"/>
</dbReference>
<dbReference type="RefSeq" id="WP_146925961.1">
    <property type="nucleotide sequence ID" value="NZ_BJUB01000002.1"/>
</dbReference>
<keyword evidence="2 6" id="KW-0540">Nuclease</keyword>
<dbReference type="InterPro" id="IPR044153">
    <property type="entry name" value="PIN_Pae0151-like"/>
</dbReference>
<evidence type="ECO:0000256" key="2">
    <source>
        <dbReference type="ARBA" id="ARBA00022722"/>
    </source>
</evidence>